<dbReference type="RefSeq" id="WP_327162444.1">
    <property type="nucleotide sequence ID" value="NZ_CP108188.1"/>
</dbReference>
<accession>A0ABZ1LCB7</accession>
<dbReference type="EMBL" id="CP108188">
    <property type="protein sequence ID" value="WTR72045.1"/>
    <property type="molecule type" value="Genomic_DNA"/>
</dbReference>
<feature type="region of interest" description="Disordered" evidence="1">
    <location>
        <begin position="149"/>
        <end position="210"/>
    </location>
</feature>
<feature type="compositionally biased region" description="Pro residues" evidence="1">
    <location>
        <begin position="182"/>
        <end position="198"/>
    </location>
</feature>
<sequence>MYGQVPTPAPPRAAGPSAATVTVRVLITVLVVLSLGFLAWVAMLRIAIMRRAGRDWALFWVQLVLNIGCVVPLEQRFADTWMNTVGMVVLLVQMAIVTCYFLVVDIRHHQPAPVVIMVPSPSPPPPPSGSYPYGTPGYGYGYPPAAVTAPGPMTGPPPNLPPNPTAGPPEGPMPYASAPPRAQVPPPPTVPAPVPPSAPTHAPAPGAPRIDQVRAELDELSDLLRHSGEDDGRR</sequence>
<name>A0ABZ1LCB7_9ACTN</name>
<evidence type="ECO:0000256" key="2">
    <source>
        <dbReference type="SAM" id="Phobius"/>
    </source>
</evidence>
<feature type="transmembrane region" description="Helical" evidence="2">
    <location>
        <begin position="25"/>
        <end position="44"/>
    </location>
</feature>
<feature type="transmembrane region" description="Helical" evidence="2">
    <location>
        <begin position="85"/>
        <end position="103"/>
    </location>
</feature>
<feature type="transmembrane region" description="Helical" evidence="2">
    <location>
        <begin position="56"/>
        <end position="73"/>
    </location>
</feature>
<evidence type="ECO:0008006" key="5">
    <source>
        <dbReference type="Google" id="ProtNLM"/>
    </source>
</evidence>
<evidence type="ECO:0000313" key="3">
    <source>
        <dbReference type="EMBL" id="WTR72045.1"/>
    </source>
</evidence>
<organism evidence="3 4">
    <name type="scientific">Streptomyces zaomyceticus</name>
    <dbReference type="NCBI Taxonomy" id="68286"/>
    <lineage>
        <taxon>Bacteria</taxon>
        <taxon>Bacillati</taxon>
        <taxon>Actinomycetota</taxon>
        <taxon>Actinomycetes</taxon>
        <taxon>Kitasatosporales</taxon>
        <taxon>Streptomycetaceae</taxon>
        <taxon>Streptomyces</taxon>
    </lineage>
</organism>
<gene>
    <name evidence="3" type="ORF">OG814_23565</name>
</gene>
<reference evidence="3 4" key="1">
    <citation type="submission" date="2022-10" db="EMBL/GenBank/DDBJ databases">
        <title>The complete genomes of actinobacterial strains from the NBC collection.</title>
        <authorList>
            <person name="Joergensen T.S."/>
            <person name="Alvarez Arevalo M."/>
            <person name="Sterndorff E.B."/>
            <person name="Faurdal D."/>
            <person name="Vuksanovic O."/>
            <person name="Mourched A.-S."/>
            <person name="Charusanti P."/>
            <person name="Shaw S."/>
            <person name="Blin K."/>
            <person name="Weber T."/>
        </authorList>
    </citation>
    <scope>NUCLEOTIDE SEQUENCE [LARGE SCALE GENOMIC DNA]</scope>
    <source>
        <strain evidence="3 4">NBC_00123</strain>
    </source>
</reference>
<evidence type="ECO:0000256" key="1">
    <source>
        <dbReference type="SAM" id="MobiDB-lite"/>
    </source>
</evidence>
<keyword evidence="2" id="KW-1133">Transmembrane helix</keyword>
<keyword evidence="2" id="KW-0472">Membrane</keyword>
<protein>
    <recommendedName>
        <fullName evidence="5">Integral membrane protein</fullName>
    </recommendedName>
</protein>
<keyword evidence="2" id="KW-0812">Transmembrane</keyword>
<keyword evidence="4" id="KW-1185">Reference proteome</keyword>
<dbReference type="Proteomes" id="UP001622594">
    <property type="component" value="Chromosome"/>
</dbReference>
<feature type="compositionally biased region" description="Low complexity" evidence="1">
    <location>
        <begin position="199"/>
        <end position="208"/>
    </location>
</feature>
<feature type="compositionally biased region" description="Pro residues" evidence="1">
    <location>
        <begin position="153"/>
        <end position="172"/>
    </location>
</feature>
<proteinExistence type="predicted"/>
<evidence type="ECO:0000313" key="4">
    <source>
        <dbReference type="Proteomes" id="UP001622594"/>
    </source>
</evidence>